<evidence type="ECO:0000256" key="1">
    <source>
        <dbReference type="ARBA" id="ARBA00022676"/>
    </source>
</evidence>
<dbReference type="KEGG" id="pnd:Pla175_11420"/>
<comment type="catalytic activity">
    <reaction evidence="3">
        <text>cytidine + phosphate = cytosine + alpha-D-ribose 1-phosphate</text>
        <dbReference type="Rhea" id="RHEA:52540"/>
        <dbReference type="ChEBI" id="CHEBI:16040"/>
        <dbReference type="ChEBI" id="CHEBI:17562"/>
        <dbReference type="ChEBI" id="CHEBI:43474"/>
        <dbReference type="ChEBI" id="CHEBI:57720"/>
        <dbReference type="EC" id="2.4.2.2"/>
    </reaction>
</comment>
<accession>A0A518D8G9</accession>
<evidence type="ECO:0000256" key="3">
    <source>
        <dbReference type="HAMAP-Rule" id="MF_01537"/>
    </source>
</evidence>
<dbReference type="EMBL" id="CP036291">
    <property type="protein sequence ID" value="QDU87776.1"/>
    <property type="molecule type" value="Genomic_DNA"/>
</dbReference>
<dbReference type="EC" id="2.4.2.1" evidence="3"/>
<comment type="catalytic activity">
    <reaction evidence="3">
        <text>inosine + phosphate = alpha-D-ribose 1-phosphate + hypoxanthine</text>
        <dbReference type="Rhea" id="RHEA:27646"/>
        <dbReference type="ChEBI" id="CHEBI:17368"/>
        <dbReference type="ChEBI" id="CHEBI:17596"/>
        <dbReference type="ChEBI" id="CHEBI:43474"/>
        <dbReference type="ChEBI" id="CHEBI:57720"/>
        <dbReference type="EC" id="2.4.2.1"/>
    </reaction>
</comment>
<dbReference type="SUPFAM" id="SSF51182">
    <property type="entry name" value="RmlC-like cupins"/>
    <property type="match status" value="1"/>
</dbReference>
<name>A0A518D8G9_9BACT</name>
<comment type="catalytic activity">
    <reaction evidence="3">
        <text>thymidine + phosphate = 2-deoxy-alpha-D-ribose 1-phosphate + thymine</text>
        <dbReference type="Rhea" id="RHEA:16037"/>
        <dbReference type="ChEBI" id="CHEBI:17748"/>
        <dbReference type="ChEBI" id="CHEBI:17821"/>
        <dbReference type="ChEBI" id="CHEBI:43474"/>
        <dbReference type="ChEBI" id="CHEBI:57259"/>
        <dbReference type="EC" id="2.4.2.2"/>
    </reaction>
</comment>
<dbReference type="GO" id="GO:0004850">
    <property type="term" value="F:uridine phosphorylase activity"/>
    <property type="evidence" value="ECO:0007669"/>
    <property type="project" value="RHEA"/>
</dbReference>
<dbReference type="GO" id="GO:0047975">
    <property type="term" value="F:guanosine phosphorylase activity"/>
    <property type="evidence" value="ECO:0007669"/>
    <property type="project" value="RHEA"/>
</dbReference>
<evidence type="ECO:0000256" key="2">
    <source>
        <dbReference type="ARBA" id="ARBA00022679"/>
    </source>
</evidence>
<comment type="similarity">
    <text evidence="3">Belongs to the nucleoside phosphorylase PpnP family.</text>
</comment>
<dbReference type="GO" id="GO:0005829">
    <property type="term" value="C:cytosol"/>
    <property type="evidence" value="ECO:0007669"/>
    <property type="project" value="TreeGrafter"/>
</dbReference>
<gene>
    <name evidence="3" type="primary">ppnP</name>
    <name evidence="4" type="ORF">Pla175_11420</name>
</gene>
<keyword evidence="2 3" id="KW-0808">Transferase</keyword>
<comment type="function">
    <text evidence="3">Catalyzes the phosphorolysis of diverse nucleosides, yielding D-ribose 1-phosphate and the respective free bases. Can use uridine, adenosine, guanosine, cytidine, thymidine, inosine and xanthosine as substrates. Also catalyzes the reverse reactions.</text>
</comment>
<keyword evidence="1 3" id="KW-0328">Glycosyltransferase</keyword>
<organism evidence="4 5">
    <name type="scientific">Pirellulimonas nuda</name>
    <dbReference type="NCBI Taxonomy" id="2528009"/>
    <lineage>
        <taxon>Bacteria</taxon>
        <taxon>Pseudomonadati</taxon>
        <taxon>Planctomycetota</taxon>
        <taxon>Planctomycetia</taxon>
        <taxon>Pirellulales</taxon>
        <taxon>Lacipirellulaceae</taxon>
        <taxon>Pirellulimonas</taxon>
    </lineage>
</organism>
<comment type="catalytic activity">
    <reaction evidence="3">
        <text>a purine D-ribonucleoside + phosphate = a purine nucleobase + alpha-D-ribose 1-phosphate</text>
        <dbReference type="Rhea" id="RHEA:19805"/>
        <dbReference type="ChEBI" id="CHEBI:26386"/>
        <dbReference type="ChEBI" id="CHEBI:43474"/>
        <dbReference type="ChEBI" id="CHEBI:57720"/>
        <dbReference type="ChEBI" id="CHEBI:142355"/>
        <dbReference type="EC" id="2.4.2.1"/>
    </reaction>
</comment>
<dbReference type="Pfam" id="PF06865">
    <property type="entry name" value="Ppnp"/>
    <property type="match status" value="1"/>
</dbReference>
<dbReference type="CDD" id="cd20296">
    <property type="entry name" value="cupin_PpnP-like"/>
    <property type="match status" value="1"/>
</dbReference>
<dbReference type="Gene3D" id="2.60.120.10">
    <property type="entry name" value="Jelly Rolls"/>
    <property type="match status" value="1"/>
</dbReference>
<dbReference type="PANTHER" id="PTHR36540:SF1">
    <property type="entry name" value="PYRIMIDINE_PURINE NUCLEOSIDE PHOSPHORYLASE"/>
    <property type="match status" value="1"/>
</dbReference>
<dbReference type="GO" id="GO:0009032">
    <property type="term" value="F:thymidine phosphorylase activity"/>
    <property type="evidence" value="ECO:0007669"/>
    <property type="project" value="RHEA"/>
</dbReference>
<dbReference type="PANTHER" id="PTHR36540">
    <property type="entry name" value="PYRIMIDINE/PURINE NUCLEOSIDE PHOSPHORYLASE"/>
    <property type="match status" value="1"/>
</dbReference>
<comment type="catalytic activity">
    <reaction evidence="3">
        <text>guanosine + phosphate = alpha-D-ribose 1-phosphate + guanine</text>
        <dbReference type="Rhea" id="RHEA:13233"/>
        <dbReference type="ChEBI" id="CHEBI:16235"/>
        <dbReference type="ChEBI" id="CHEBI:16750"/>
        <dbReference type="ChEBI" id="CHEBI:43474"/>
        <dbReference type="ChEBI" id="CHEBI:57720"/>
        <dbReference type="EC" id="2.4.2.1"/>
    </reaction>
</comment>
<dbReference type="GO" id="GO:0004731">
    <property type="term" value="F:purine-nucleoside phosphorylase activity"/>
    <property type="evidence" value="ECO:0007669"/>
    <property type="project" value="UniProtKB-UniRule"/>
</dbReference>
<dbReference type="InterPro" id="IPR011051">
    <property type="entry name" value="RmlC_Cupin_sf"/>
</dbReference>
<comment type="catalytic activity">
    <reaction evidence="3">
        <text>xanthosine + phosphate = alpha-D-ribose 1-phosphate + xanthine</text>
        <dbReference type="Rhea" id="RHEA:27638"/>
        <dbReference type="ChEBI" id="CHEBI:17712"/>
        <dbReference type="ChEBI" id="CHEBI:18107"/>
        <dbReference type="ChEBI" id="CHEBI:43474"/>
        <dbReference type="ChEBI" id="CHEBI:57720"/>
        <dbReference type="EC" id="2.4.2.1"/>
    </reaction>
</comment>
<dbReference type="Proteomes" id="UP000317429">
    <property type="component" value="Chromosome"/>
</dbReference>
<dbReference type="HAMAP" id="MF_01537">
    <property type="entry name" value="Nucleos_phosphorylase_PpnP"/>
    <property type="match status" value="1"/>
</dbReference>
<dbReference type="AlphaFoldDB" id="A0A518D8G9"/>
<protein>
    <recommendedName>
        <fullName evidence="3">Pyrimidine/purine nucleoside phosphorylase</fullName>
        <ecNumber evidence="3">2.4.2.1</ecNumber>
        <ecNumber evidence="3">2.4.2.2</ecNumber>
    </recommendedName>
    <alternativeName>
        <fullName evidence="3">Adenosine phosphorylase</fullName>
    </alternativeName>
    <alternativeName>
        <fullName evidence="3">Cytidine phosphorylase</fullName>
    </alternativeName>
    <alternativeName>
        <fullName evidence="3">Guanosine phosphorylase</fullName>
    </alternativeName>
    <alternativeName>
        <fullName evidence="3">Inosine phosphorylase</fullName>
    </alternativeName>
    <alternativeName>
        <fullName evidence="3">Thymidine phosphorylase</fullName>
    </alternativeName>
    <alternativeName>
        <fullName evidence="3">Uridine phosphorylase</fullName>
    </alternativeName>
    <alternativeName>
        <fullName evidence="3">Xanthosine phosphorylase</fullName>
    </alternativeName>
</protein>
<comment type="catalytic activity">
    <reaction evidence="3">
        <text>adenosine + phosphate = alpha-D-ribose 1-phosphate + adenine</text>
        <dbReference type="Rhea" id="RHEA:27642"/>
        <dbReference type="ChEBI" id="CHEBI:16335"/>
        <dbReference type="ChEBI" id="CHEBI:16708"/>
        <dbReference type="ChEBI" id="CHEBI:43474"/>
        <dbReference type="ChEBI" id="CHEBI:57720"/>
        <dbReference type="EC" id="2.4.2.1"/>
    </reaction>
</comment>
<keyword evidence="5" id="KW-1185">Reference proteome</keyword>
<comment type="catalytic activity">
    <reaction evidence="3">
        <text>uridine + phosphate = alpha-D-ribose 1-phosphate + uracil</text>
        <dbReference type="Rhea" id="RHEA:24388"/>
        <dbReference type="ChEBI" id="CHEBI:16704"/>
        <dbReference type="ChEBI" id="CHEBI:17568"/>
        <dbReference type="ChEBI" id="CHEBI:43474"/>
        <dbReference type="ChEBI" id="CHEBI:57720"/>
        <dbReference type="EC" id="2.4.2.2"/>
    </reaction>
</comment>
<evidence type="ECO:0000313" key="4">
    <source>
        <dbReference type="EMBL" id="QDU87776.1"/>
    </source>
</evidence>
<dbReference type="InterPro" id="IPR009664">
    <property type="entry name" value="Ppnp"/>
</dbReference>
<sequence length="108" mass="11615">MAFPEKLTSVAIKVAANVYFDGAVVSRSVELPDGAKKTLGFMQRGQYEFNTRQAELMDIVSGSVEVMIPGADGPIRAVGGESFHVPADVEFAITVNEPTDYVCSFLPD</sequence>
<dbReference type="OrthoDB" id="9793848at2"/>
<reference evidence="4 5" key="1">
    <citation type="submission" date="2019-02" db="EMBL/GenBank/DDBJ databases">
        <title>Deep-cultivation of Planctomycetes and their phenomic and genomic characterization uncovers novel biology.</title>
        <authorList>
            <person name="Wiegand S."/>
            <person name="Jogler M."/>
            <person name="Boedeker C."/>
            <person name="Pinto D."/>
            <person name="Vollmers J."/>
            <person name="Rivas-Marin E."/>
            <person name="Kohn T."/>
            <person name="Peeters S.H."/>
            <person name="Heuer A."/>
            <person name="Rast P."/>
            <person name="Oberbeckmann S."/>
            <person name="Bunk B."/>
            <person name="Jeske O."/>
            <person name="Meyerdierks A."/>
            <person name="Storesund J.E."/>
            <person name="Kallscheuer N."/>
            <person name="Luecker S."/>
            <person name="Lage O.M."/>
            <person name="Pohl T."/>
            <person name="Merkel B.J."/>
            <person name="Hornburger P."/>
            <person name="Mueller R.-W."/>
            <person name="Bruemmer F."/>
            <person name="Labrenz M."/>
            <person name="Spormann A.M."/>
            <person name="Op den Camp H."/>
            <person name="Overmann J."/>
            <person name="Amann R."/>
            <person name="Jetten M.S.M."/>
            <person name="Mascher T."/>
            <person name="Medema M.H."/>
            <person name="Devos D.P."/>
            <person name="Kaster A.-K."/>
            <person name="Ovreas L."/>
            <person name="Rohde M."/>
            <person name="Galperin M.Y."/>
            <person name="Jogler C."/>
        </authorList>
    </citation>
    <scope>NUCLEOTIDE SEQUENCE [LARGE SCALE GENOMIC DNA]</scope>
    <source>
        <strain evidence="4 5">Pla175</strain>
    </source>
</reference>
<dbReference type="EC" id="2.4.2.2" evidence="3"/>
<dbReference type="InterPro" id="IPR014710">
    <property type="entry name" value="RmlC-like_jellyroll"/>
</dbReference>
<proteinExistence type="inferred from homology"/>
<evidence type="ECO:0000313" key="5">
    <source>
        <dbReference type="Proteomes" id="UP000317429"/>
    </source>
</evidence>
<dbReference type="RefSeq" id="WP_145281978.1">
    <property type="nucleotide sequence ID" value="NZ_CP036291.1"/>
</dbReference>